<evidence type="ECO:0000259" key="9">
    <source>
        <dbReference type="Pfam" id="PF02770"/>
    </source>
</evidence>
<protein>
    <submittedName>
        <fullName evidence="11">Acyl-CoA dehydrogenase</fullName>
    </submittedName>
</protein>
<dbReference type="Gene3D" id="2.40.110.10">
    <property type="entry name" value="Butyryl-CoA Dehydrogenase, subunit A, domain 2"/>
    <property type="match status" value="1"/>
</dbReference>
<feature type="domain" description="Acyl-CoA oxidase/dehydrogenase middle" evidence="9">
    <location>
        <begin position="124"/>
        <end position="218"/>
    </location>
</feature>
<keyword evidence="4 7" id="KW-0285">Flavoprotein</keyword>
<dbReference type="AlphaFoldDB" id="A0A971S006"/>
<comment type="subunit">
    <text evidence="3">Homotetramer.</text>
</comment>
<dbReference type="Pfam" id="PF00441">
    <property type="entry name" value="Acyl-CoA_dh_1"/>
    <property type="match status" value="1"/>
</dbReference>
<reference evidence="11" key="2">
    <citation type="submission" date="2020-01" db="EMBL/GenBank/DDBJ databases">
        <authorList>
            <person name="Campanaro S."/>
        </authorList>
    </citation>
    <scope>NUCLEOTIDE SEQUENCE</scope>
    <source>
        <strain evidence="11">AS06rmzACSIP_7</strain>
    </source>
</reference>
<proteinExistence type="inferred from homology"/>
<dbReference type="SUPFAM" id="SSF47203">
    <property type="entry name" value="Acyl-CoA dehydrogenase C-terminal domain-like"/>
    <property type="match status" value="1"/>
</dbReference>
<evidence type="ECO:0000259" key="10">
    <source>
        <dbReference type="Pfam" id="PF02771"/>
    </source>
</evidence>
<dbReference type="GO" id="GO:0050660">
    <property type="term" value="F:flavin adenine dinucleotide binding"/>
    <property type="evidence" value="ECO:0007669"/>
    <property type="project" value="InterPro"/>
</dbReference>
<dbReference type="FunFam" id="1.20.140.10:FF:000001">
    <property type="entry name" value="Acyl-CoA dehydrogenase"/>
    <property type="match status" value="1"/>
</dbReference>
<dbReference type="Gene3D" id="1.20.140.10">
    <property type="entry name" value="Butyryl-CoA Dehydrogenase, subunit A, domain 3"/>
    <property type="match status" value="1"/>
</dbReference>
<dbReference type="InterPro" id="IPR036250">
    <property type="entry name" value="AcylCo_DH-like_C"/>
</dbReference>
<dbReference type="Pfam" id="PF02771">
    <property type="entry name" value="Acyl-CoA_dh_N"/>
    <property type="match status" value="1"/>
</dbReference>
<evidence type="ECO:0000256" key="7">
    <source>
        <dbReference type="RuleBase" id="RU362125"/>
    </source>
</evidence>
<dbReference type="Gene3D" id="1.10.540.10">
    <property type="entry name" value="Acyl-CoA dehydrogenase/oxidase, N-terminal domain"/>
    <property type="match status" value="1"/>
</dbReference>
<gene>
    <name evidence="11" type="ORF">GXY80_03705</name>
</gene>
<evidence type="ECO:0000256" key="4">
    <source>
        <dbReference type="ARBA" id="ARBA00022630"/>
    </source>
</evidence>
<dbReference type="FunFam" id="2.40.110.10:FF:000002">
    <property type="entry name" value="Acyl-CoA dehydrogenase fadE12"/>
    <property type="match status" value="1"/>
</dbReference>
<feature type="domain" description="Acyl-CoA dehydrogenase/oxidase N-terminal" evidence="10">
    <location>
        <begin position="7"/>
        <end position="119"/>
    </location>
</feature>
<feature type="domain" description="Acyl-CoA dehydrogenase/oxidase C-terminal" evidence="8">
    <location>
        <begin position="231"/>
        <end position="378"/>
    </location>
</feature>
<evidence type="ECO:0000256" key="3">
    <source>
        <dbReference type="ARBA" id="ARBA00011881"/>
    </source>
</evidence>
<accession>A0A971S006</accession>
<organism evidence="11 12">
    <name type="scientific">Syntrophorhabdus aromaticivorans</name>
    <dbReference type="NCBI Taxonomy" id="328301"/>
    <lineage>
        <taxon>Bacteria</taxon>
        <taxon>Pseudomonadati</taxon>
        <taxon>Thermodesulfobacteriota</taxon>
        <taxon>Syntrophorhabdia</taxon>
        <taxon>Syntrophorhabdales</taxon>
        <taxon>Syntrophorhabdaceae</taxon>
        <taxon>Syntrophorhabdus</taxon>
    </lineage>
</organism>
<dbReference type="Proteomes" id="UP000777265">
    <property type="component" value="Unassembled WGS sequence"/>
</dbReference>
<dbReference type="InterPro" id="IPR046373">
    <property type="entry name" value="Acyl-CoA_Oxase/DH_mid-dom_sf"/>
</dbReference>
<dbReference type="InterPro" id="IPR013786">
    <property type="entry name" value="AcylCoA_DH/ox_N"/>
</dbReference>
<dbReference type="InterPro" id="IPR009100">
    <property type="entry name" value="AcylCoA_DH/oxidase_NM_dom_sf"/>
</dbReference>
<dbReference type="Pfam" id="PF02770">
    <property type="entry name" value="Acyl-CoA_dh_M"/>
    <property type="match status" value="1"/>
</dbReference>
<dbReference type="GO" id="GO:0003995">
    <property type="term" value="F:acyl-CoA dehydrogenase activity"/>
    <property type="evidence" value="ECO:0007669"/>
    <property type="project" value="InterPro"/>
</dbReference>
<evidence type="ECO:0000256" key="1">
    <source>
        <dbReference type="ARBA" id="ARBA00001974"/>
    </source>
</evidence>
<dbReference type="InterPro" id="IPR009075">
    <property type="entry name" value="AcylCo_DH/oxidase_C"/>
</dbReference>
<dbReference type="InterPro" id="IPR037069">
    <property type="entry name" value="AcylCoA_DH/ox_N_sf"/>
</dbReference>
<reference evidence="11" key="1">
    <citation type="journal article" date="2020" name="Biotechnol. Biofuels">
        <title>New insights from the biogas microbiome by comprehensive genome-resolved metagenomics of nearly 1600 species originating from multiple anaerobic digesters.</title>
        <authorList>
            <person name="Campanaro S."/>
            <person name="Treu L."/>
            <person name="Rodriguez-R L.M."/>
            <person name="Kovalovszki A."/>
            <person name="Ziels R.M."/>
            <person name="Maus I."/>
            <person name="Zhu X."/>
            <person name="Kougias P.G."/>
            <person name="Basile A."/>
            <person name="Luo G."/>
            <person name="Schluter A."/>
            <person name="Konstantinidis K.T."/>
            <person name="Angelidaki I."/>
        </authorList>
    </citation>
    <scope>NUCLEOTIDE SEQUENCE</scope>
    <source>
        <strain evidence="11">AS06rmzACSIP_7</strain>
    </source>
</reference>
<dbReference type="InterPro" id="IPR006091">
    <property type="entry name" value="Acyl-CoA_Oxase/DH_mid-dom"/>
</dbReference>
<evidence type="ECO:0000313" key="11">
    <source>
        <dbReference type="EMBL" id="NLW34576.1"/>
    </source>
</evidence>
<evidence type="ECO:0000259" key="8">
    <source>
        <dbReference type="Pfam" id="PF00441"/>
    </source>
</evidence>
<comment type="caution">
    <text evidence="11">The sequence shown here is derived from an EMBL/GenBank/DDBJ whole genome shotgun (WGS) entry which is preliminary data.</text>
</comment>
<keyword evidence="5 7" id="KW-0274">FAD</keyword>
<keyword evidence="6 7" id="KW-0560">Oxidoreductase</keyword>
<sequence>MDFTIPDELESMRKMAYDFAVKNVKPTMEEDEKEHKYRPEIMKKMGDQGMFGCLAPEKFGGLELEYGHMAATLMAIEVARISPSWGLPFNLQMNGPQNVLLKFGSEELKEQFLPGLIAGTSGGCFAITEANSGSDVASMKTTATEVDDGFILNGSKTWISGVPYCGCGVVYAMTDKAAKHKGMSAFFIDFNTPGITQRAITTKLGLHCAPTGEIFFEEAKIPKSALVGKLGQGFNICMQMLNFTRLSSAARAVGVAEACIEEAVKYANEREQFGQPIGQFQMVQEQIGRMSVEHHAAKLLVYRAAWQKDQGMNNTLETSMAKYYAAESANFCASEAVKIFGSYGFSSEYAVERYLRDAKSYQIVEGTSNVQKMIIAQFALGYRK</sequence>
<comment type="cofactor">
    <cofactor evidence="1 7">
        <name>FAD</name>
        <dbReference type="ChEBI" id="CHEBI:57692"/>
    </cofactor>
</comment>
<evidence type="ECO:0000256" key="2">
    <source>
        <dbReference type="ARBA" id="ARBA00009347"/>
    </source>
</evidence>
<dbReference type="SUPFAM" id="SSF56645">
    <property type="entry name" value="Acyl-CoA dehydrogenase NM domain-like"/>
    <property type="match status" value="1"/>
</dbReference>
<dbReference type="PANTHER" id="PTHR43884:SF12">
    <property type="entry name" value="ISOVALERYL-COA DEHYDROGENASE, MITOCHONDRIAL-RELATED"/>
    <property type="match status" value="1"/>
</dbReference>
<dbReference type="PROSITE" id="PS00072">
    <property type="entry name" value="ACYL_COA_DH_1"/>
    <property type="match status" value="1"/>
</dbReference>
<evidence type="ECO:0000256" key="6">
    <source>
        <dbReference type="ARBA" id="ARBA00023002"/>
    </source>
</evidence>
<dbReference type="PIRSF" id="PIRSF016578">
    <property type="entry name" value="HsaA"/>
    <property type="match status" value="1"/>
</dbReference>
<comment type="similarity">
    <text evidence="2 7">Belongs to the acyl-CoA dehydrogenase family.</text>
</comment>
<evidence type="ECO:0000313" key="12">
    <source>
        <dbReference type="Proteomes" id="UP000777265"/>
    </source>
</evidence>
<dbReference type="InterPro" id="IPR006089">
    <property type="entry name" value="Acyl-CoA_DH_CS"/>
</dbReference>
<evidence type="ECO:0000256" key="5">
    <source>
        <dbReference type="ARBA" id="ARBA00022827"/>
    </source>
</evidence>
<dbReference type="EMBL" id="JAAYEE010000067">
    <property type="protein sequence ID" value="NLW34576.1"/>
    <property type="molecule type" value="Genomic_DNA"/>
</dbReference>
<dbReference type="PANTHER" id="PTHR43884">
    <property type="entry name" value="ACYL-COA DEHYDROGENASE"/>
    <property type="match status" value="1"/>
</dbReference>
<name>A0A971S006_9BACT</name>